<evidence type="ECO:0000313" key="2">
    <source>
        <dbReference type="Proteomes" id="UP001497680"/>
    </source>
</evidence>
<name>A0ACC0DM68_9PEZI</name>
<proteinExistence type="predicted"/>
<keyword evidence="2" id="KW-1185">Reference proteome</keyword>
<evidence type="ECO:0000313" key="1">
    <source>
        <dbReference type="EMBL" id="KAI6093486.1"/>
    </source>
</evidence>
<comment type="caution">
    <text evidence="1">The sequence shown here is derived from an EMBL/GenBank/DDBJ whole genome shotgun (WGS) entry which is preliminary data.</text>
</comment>
<organism evidence="1 2">
    <name type="scientific">Hypoxylon rubiginosum</name>
    <dbReference type="NCBI Taxonomy" id="110542"/>
    <lineage>
        <taxon>Eukaryota</taxon>
        <taxon>Fungi</taxon>
        <taxon>Dikarya</taxon>
        <taxon>Ascomycota</taxon>
        <taxon>Pezizomycotina</taxon>
        <taxon>Sordariomycetes</taxon>
        <taxon>Xylariomycetidae</taxon>
        <taxon>Xylariales</taxon>
        <taxon>Hypoxylaceae</taxon>
        <taxon>Hypoxylon</taxon>
    </lineage>
</organism>
<reference evidence="1 2" key="1">
    <citation type="journal article" date="2022" name="New Phytol.">
        <title>Ecological generalism drives hyperdiversity of secondary metabolite gene clusters in xylarialean endophytes.</title>
        <authorList>
            <person name="Franco M.E.E."/>
            <person name="Wisecaver J.H."/>
            <person name="Arnold A.E."/>
            <person name="Ju Y.M."/>
            <person name="Slot J.C."/>
            <person name="Ahrendt S."/>
            <person name="Moore L.P."/>
            <person name="Eastman K.E."/>
            <person name="Scott K."/>
            <person name="Konkel Z."/>
            <person name="Mondo S.J."/>
            <person name="Kuo A."/>
            <person name="Hayes R.D."/>
            <person name="Haridas S."/>
            <person name="Andreopoulos B."/>
            <person name="Riley R."/>
            <person name="LaButti K."/>
            <person name="Pangilinan J."/>
            <person name="Lipzen A."/>
            <person name="Amirebrahimi M."/>
            <person name="Yan J."/>
            <person name="Adam C."/>
            <person name="Keymanesh K."/>
            <person name="Ng V."/>
            <person name="Louie K."/>
            <person name="Northen T."/>
            <person name="Drula E."/>
            <person name="Henrissat B."/>
            <person name="Hsieh H.M."/>
            <person name="Youens-Clark K."/>
            <person name="Lutzoni F."/>
            <person name="Miadlikowska J."/>
            <person name="Eastwood D.C."/>
            <person name="Hamelin R.C."/>
            <person name="Grigoriev I.V."/>
            <person name="U'Ren J.M."/>
        </authorList>
    </citation>
    <scope>NUCLEOTIDE SEQUENCE [LARGE SCALE GENOMIC DNA]</scope>
    <source>
        <strain evidence="1 2">ER1909</strain>
    </source>
</reference>
<accession>A0ACC0DM68</accession>
<sequence length="121" mass="13354">MDIFKQNVITWMAPGHDAENTGDNNKINQKGRLHKSIQRGNSNKTGQEGERHNNEVEGHGNTTVQLKASNTSKTYGDNNKTGQNGRVLPMEGAIQKFSSAMMTRPSTANDAMAVDIRKERV</sequence>
<gene>
    <name evidence="1" type="ORF">F4821DRAFT_724</name>
</gene>
<dbReference type="EMBL" id="MU394280">
    <property type="protein sequence ID" value="KAI6093486.1"/>
    <property type="molecule type" value="Genomic_DNA"/>
</dbReference>
<protein>
    <submittedName>
        <fullName evidence="1">Uncharacterized protein</fullName>
    </submittedName>
</protein>
<dbReference type="Proteomes" id="UP001497680">
    <property type="component" value="Unassembled WGS sequence"/>
</dbReference>